<name>A0A182P126_9DIPT</name>
<feature type="signal peptide" evidence="1">
    <location>
        <begin position="1"/>
        <end position="16"/>
    </location>
</feature>
<dbReference type="Proteomes" id="UP000075885">
    <property type="component" value="Unassembled WGS sequence"/>
</dbReference>
<dbReference type="EnsemblMetazoa" id="AEPI000608-RA">
    <property type="protein sequence ID" value="AEPI000608-PA"/>
    <property type="gene ID" value="AEPI000608"/>
</dbReference>
<proteinExistence type="predicted"/>
<sequence>MFKLVCMFALIAVVASLPNGPARPILMQAPMVKREAIAPEVAMPVGEDTPVQESAVEAQDDMDKAETFGFGYHKVIHVLCLLAVVAVVSAGISQPNPSFHQPRMVKREAEALPAQEPKEAVAATEGHDDMDKAETFGFGYHKFACFFALVALACAAPQSTPGSLQPGLPDLLNVASQDVPFPMVRIVRQAANAPETSLDGGAKDETNQADRLYYSSFRYGGYGGYGGY</sequence>
<organism evidence="2 3">
    <name type="scientific">Anopheles epiroticus</name>
    <dbReference type="NCBI Taxonomy" id="199890"/>
    <lineage>
        <taxon>Eukaryota</taxon>
        <taxon>Metazoa</taxon>
        <taxon>Ecdysozoa</taxon>
        <taxon>Arthropoda</taxon>
        <taxon>Hexapoda</taxon>
        <taxon>Insecta</taxon>
        <taxon>Pterygota</taxon>
        <taxon>Neoptera</taxon>
        <taxon>Endopterygota</taxon>
        <taxon>Diptera</taxon>
        <taxon>Nematocera</taxon>
        <taxon>Culicoidea</taxon>
        <taxon>Culicidae</taxon>
        <taxon>Anophelinae</taxon>
        <taxon>Anopheles</taxon>
    </lineage>
</organism>
<evidence type="ECO:0000313" key="3">
    <source>
        <dbReference type="Proteomes" id="UP000075885"/>
    </source>
</evidence>
<accession>A0A182P126</accession>
<protein>
    <submittedName>
        <fullName evidence="2">Uncharacterized protein</fullName>
    </submittedName>
</protein>
<reference evidence="2" key="2">
    <citation type="submission" date="2020-05" db="UniProtKB">
        <authorList>
            <consortium name="EnsemblMetazoa"/>
        </authorList>
    </citation>
    <scope>IDENTIFICATION</scope>
    <source>
        <strain evidence="2">Epiroticus2</strain>
    </source>
</reference>
<dbReference type="AlphaFoldDB" id="A0A182P126"/>
<reference evidence="3" key="1">
    <citation type="submission" date="2013-03" db="EMBL/GenBank/DDBJ databases">
        <title>The Genome Sequence of Anopheles epiroticus epiroticus2.</title>
        <authorList>
            <consortium name="The Broad Institute Genomics Platform"/>
            <person name="Neafsey D.E."/>
            <person name="Howell P."/>
            <person name="Walker B."/>
            <person name="Young S.K."/>
            <person name="Zeng Q."/>
            <person name="Gargeya S."/>
            <person name="Fitzgerald M."/>
            <person name="Haas B."/>
            <person name="Abouelleil A."/>
            <person name="Allen A.W."/>
            <person name="Alvarado L."/>
            <person name="Arachchi H.M."/>
            <person name="Berlin A.M."/>
            <person name="Chapman S.B."/>
            <person name="Gainer-Dewar J."/>
            <person name="Goldberg J."/>
            <person name="Griggs A."/>
            <person name="Gujja S."/>
            <person name="Hansen M."/>
            <person name="Howarth C."/>
            <person name="Imamovic A."/>
            <person name="Ireland A."/>
            <person name="Larimer J."/>
            <person name="McCowan C."/>
            <person name="Murphy C."/>
            <person name="Pearson M."/>
            <person name="Poon T.W."/>
            <person name="Priest M."/>
            <person name="Roberts A."/>
            <person name="Saif S."/>
            <person name="Shea T."/>
            <person name="Sisk P."/>
            <person name="Sykes S."/>
            <person name="Wortman J."/>
            <person name="Nusbaum C."/>
            <person name="Birren B."/>
        </authorList>
    </citation>
    <scope>NUCLEOTIDE SEQUENCE [LARGE SCALE GENOMIC DNA]</scope>
    <source>
        <strain evidence="3">Epiroticus2</strain>
    </source>
</reference>
<keyword evidence="1" id="KW-0732">Signal</keyword>
<evidence type="ECO:0000256" key="1">
    <source>
        <dbReference type="SAM" id="SignalP"/>
    </source>
</evidence>
<keyword evidence="3" id="KW-1185">Reference proteome</keyword>
<feature type="chain" id="PRO_5008130739" evidence="1">
    <location>
        <begin position="17"/>
        <end position="228"/>
    </location>
</feature>
<evidence type="ECO:0000313" key="2">
    <source>
        <dbReference type="EnsemblMetazoa" id="AEPI000608-PA"/>
    </source>
</evidence>
<dbReference type="VEuPathDB" id="VectorBase:AEPI000608"/>